<dbReference type="HOGENOM" id="CLU_1831877_0_0_0"/>
<geneLocation type="plasmid" evidence="2 3">
    <name>P6</name>
</geneLocation>
<dbReference type="AlphaFoldDB" id="H8H403"/>
<evidence type="ECO:0000313" key="2">
    <source>
        <dbReference type="EMBL" id="AFD28250.1"/>
    </source>
</evidence>
<sequence length="140" mass="15695">MLGSELAQELDIDPTVLSKRLSVYHEEAQTERTRLLDEDTIEGMRQAHKLLKAKKAKNFRQAVLMVLGEYEPPIDADQARQVVKRLDAIEASLSQLTETVNWMAEYMRERRGKQDQTAARPVIPSPSAQAMAGSSGGQEE</sequence>
<evidence type="ECO:0000313" key="3">
    <source>
        <dbReference type="Proteomes" id="UP000007575"/>
    </source>
</evidence>
<dbReference type="EMBL" id="CP002197">
    <property type="protein sequence ID" value="AFD28250.1"/>
    <property type="molecule type" value="Genomic_DNA"/>
</dbReference>
<proteinExistence type="predicted"/>
<dbReference type="KEGG" id="dgo:DGo_PF0027"/>
<keyword evidence="2" id="KW-0614">Plasmid</keyword>
<protein>
    <submittedName>
        <fullName evidence="2">Uncharacterized protein</fullName>
    </submittedName>
</protein>
<feature type="region of interest" description="Disordered" evidence="1">
    <location>
        <begin position="109"/>
        <end position="140"/>
    </location>
</feature>
<keyword evidence="3" id="KW-1185">Reference proteome</keyword>
<dbReference type="Proteomes" id="UP000007575">
    <property type="component" value="Plasmid P6"/>
</dbReference>
<organism evidence="2 3">
    <name type="scientific">Deinococcus gobiensis (strain DSM 21396 / JCM 16679 / CGMCC 1.7299 / I-0)</name>
    <dbReference type="NCBI Taxonomy" id="745776"/>
    <lineage>
        <taxon>Bacteria</taxon>
        <taxon>Thermotogati</taxon>
        <taxon>Deinococcota</taxon>
        <taxon>Deinococci</taxon>
        <taxon>Deinococcales</taxon>
        <taxon>Deinococcaceae</taxon>
        <taxon>Deinococcus</taxon>
    </lineage>
</organism>
<accession>H8H403</accession>
<evidence type="ECO:0000256" key="1">
    <source>
        <dbReference type="SAM" id="MobiDB-lite"/>
    </source>
</evidence>
<gene>
    <name evidence="2" type="ordered locus">DGo_PF0027</name>
</gene>
<reference evidence="2 3" key="1">
    <citation type="journal article" date="2012" name="PLoS ONE">
        <title>Genome sequence and transcriptome analysis of the radioresistant bacterium Deinococcus gobiensis: insights into the extreme environmental adaptations.</title>
        <authorList>
            <person name="Yuan M."/>
            <person name="Chen M."/>
            <person name="Zhang W."/>
            <person name="Lu W."/>
            <person name="Wang J."/>
            <person name="Yang M."/>
            <person name="Zhao P."/>
            <person name="Tang R."/>
            <person name="Li X."/>
            <person name="Hao Y."/>
            <person name="Zhou Z."/>
            <person name="Zhan Y."/>
            <person name="Yu H."/>
            <person name="Teng C."/>
            <person name="Yan Y."/>
            <person name="Ping S."/>
            <person name="Wang Y."/>
            <person name="Lin M."/>
        </authorList>
    </citation>
    <scope>NUCLEOTIDE SEQUENCE [LARGE SCALE GENOMIC DNA]</scope>
    <source>
        <strain evidence="3">DSM 21396 / JCM 16679 / CGMCC 1.7299 / I-0</strain>
        <plasmid evidence="2">P6</plasmid>
    </source>
</reference>
<name>H8H403_DEIGI</name>